<dbReference type="EMBL" id="CAJNOK010011661">
    <property type="protein sequence ID" value="CAF1145314.1"/>
    <property type="molecule type" value="Genomic_DNA"/>
</dbReference>
<feature type="compositionally biased region" description="Basic and acidic residues" evidence="1">
    <location>
        <begin position="136"/>
        <end position="146"/>
    </location>
</feature>
<comment type="caution">
    <text evidence="2">The sequence shown here is derived from an EMBL/GenBank/DDBJ whole genome shotgun (WGS) entry which is preliminary data.</text>
</comment>
<dbReference type="EMBL" id="CAJOBA010028546">
    <property type="protein sequence ID" value="CAF3946320.1"/>
    <property type="molecule type" value="Genomic_DNA"/>
</dbReference>
<accession>A0A814N9U6</accession>
<evidence type="ECO:0000313" key="3">
    <source>
        <dbReference type="EMBL" id="CAF1145314.1"/>
    </source>
</evidence>
<dbReference type="EMBL" id="CAJOBC010005185">
    <property type="protein sequence ID" value="CAF3854796.1"/>
    <property type="molecule type" value="Genomic_DNA"/>
</dbReference>
<dbReference type="EMBL" id="CAJNOQ010005185">
    <property type="protein sequence ID" value="CAF1089273.1"/>
    <property type="molecule type" value="Genomic_DNA"/>
</dbReference>
<evidence type="ECO:0000256" key="1">
    <source>
        <dbReference type="SAM" id="MobiDB-lite"/>
    </source>
</evidence>
<evidence type="ECO:0000313" key="2">
    <source>
        <dbReference type="EMBL" id="CAF1089273.1"/>
    </source>
</evidence>
<evidence type="ECO:0000313" key="6">
    <source>
        <dbReference type="Proteomes" id="UP000663829"/>
    </source>
</evidence>
<sequence>MSNASSRVTSTTLKVFDIHTRVRYKNQRETNQLRNRINDLNTKHTAKLAKHTFARIELLVKLHELQHERAEGELMNKLFENTLKHSSATDDKQNTCKRPVSCVDNNSLSSLLLHNLNESIKLQNNSSSELMKSSAKKKESPVDLRRNQWKSKLDSSAQSSLELSSTTMSLKAHAERMNQ</sequence>
<proteinExistence type="predicted"/>
<reference evidence="2" key="1">
    <citation type="submission" date="2021-02" db="EMBL/GenBank/DDBJ databases">
        <authorList>
            <person name="Nowell W R."/>
        </authorList>
    </citation>
    <scope>NUCLEOTIDE SEQUENCE</scope>
</reference>
<feature type="compositionally biased region" description="Low complexity" evidence="1">
    <location>
        <begin position="154"/>
        <end position="170"/>
    </location>
</feature>
<organism evidence="2 6">
    <name type="scientific">Didymodactylos carnosus</name>
    <dbReference type="NCBI Taxonomy" id="1234261"/>
    <lineage>
        <taxon>Eukaryota</taxon>
        <taxon>Metazoa</taxon>
        <taxon>Spiralia</taxon>
        <taxon>Gnathifera</taxon>
        <taxon>Rotifera</taxon>
        <taxon>Eurotatoria</taxon>
        <taxon>Bdelloidea</taxon>
        <taxon>Philodinida</taxon>
        <taxon>Philodinidae</taxon>
        <taxon>Didymodactylos</taxon>
    </lineage>
</organism>
<evidence type="ECO:0000313" key="5">
    <source>
        <dbReference type="EMBL" id="CAF3946320.1"/>
    </source>
</evidence>
<gene>
    <name evidence="2" type="ORF">GPM918_LOCUS18173</name>
    <name evidence="3" type="ORF">OVA965_LOCUS21332</name>
    <name evidence="4" type="ORF">SRO942_LOCUS18170</name>
    <name evidence="5" type="ORF">TMI583_LOCUS21964</name>
</gene>
<dbReference type="AlphaFoldDB" id="A0A814N9U6"/>
<dbReference type="Proteomes" id="UP000677228">
    <property type="component" value="Unassembled WGS sequence"/>
</dbReference>
<keyword evidence="6" id="KW-1185">Reference proteome</keyword>
<feature type="non-terminal residue" evidence="2">
    <location>
        <position position="1"/>
    </location>
</feature>
<evidence type="ECO:0000313" key="4">
    <source>
        <dbReference type="EMBL" id="CAF3854796.1"/>
    </source>
</evidence>
<protein>
    <submittedName>
        <fullName evidence="2">Uncharacterized protein</fullName>
    </submittedName>
</protein>
<dbReference type="Proteomes" id="UP000681722">
    <property type="component" value="Unassembled WGS sequence"/>
</dbReference>
<dbReference type="Proteomes" id="UP000682733">
    <property type="component" value="Unassembled WGS sequence"/>
</dbReference>
<dbReference type="OrthoDB" id="10051366at2759"/>
<dbReference type="Proteomes" id="UP000663829">
    <property type="component" value="Unassembled WGS sequence"/>
</dbReference>
<feature type="region of interest" description="Disordered" evidence="1">
    <location>
        <begin position="125"/>
        <end position="179"/>
    </location>
</feature>
<name>A0A814N9U6_9BILA</name>